<feature type="non-terminal residue" evidence="1">
    <location>
        <position position="64"/>
    </location>
</feature>
<dbReference type="EMBL" id="JAXCGZ010000893">
    <property type="protein sequence ID" value="KAK7085485.1"/>
    <property type="molecule type" value="Genomic_DNA"/>
</dbReference>
<reference evidence="1 2" key="1">
    <citation type="submission" date="2023-11" db="EMBL/GenBank/DDBJ databases">
        <title>Halocaridina rubra genome assembly.</title>
        <authorList>
            <person name="Smith C."/>
        </authorList>
    </citation>
    <scope>NUCLEOTIDE SEQUENCE [LARGE SCALE GENOMIC DNA]</scope>
    <source>
        <strain evidence="1">EP-1</strain>
        <tissue evidence="1">Whole</tissue>
    </source>
</reference>
<dbReference type="AlphaFoldDB" id="A0AAN8XJ41"/>
<sequence>MKKLTIDLAITTSHCAIRSEQAESADLNQTLLCRHLINHLLDRPQSAHRLSNMDRRNQICPLFT</sequence>
<dbReference type="Proteomes" id="UP001381693">
    <property type="component" value="Unassembled WGS sequence"/>
</dbReference>
<organism evidence="1 2">
    <name type="scientific">Halocaridina rubra</name>
    <name type="common">Hawaiian red shrimp</name>
    <dbReference type="NCBI Taxonomy" id="373956"/>
    <lineage>
        <taxon>Eukaryota</taxon>
        <taxon>Metazoa</taxon>
        <taxon>Ecdysozoa</taxon>
        <taxon>Arthropoda</taxon>
        <taxon>Crustacea</taxon>
        <taxon>Multicrustacea</taxon>
        <taxon>Malacostraca</taxon>
        <taxon>Eumalacostraca</taxon>
        <taxon>Eucarida</taxon>
        <taxon>Decapoda</taxon>
        <taxon>Pleocyemata</taxon>
        <taxon>Caridea</taxon>
        <taxon>Atyoidea</taxon>
        <taxon>Atyidae</taxon>
        <taxon>Halocaridina</taxon>
    </lineage>
</organism>
<name>A0AAN8XJ41_HALRR</name>
<evidence type="ECO:0000313" key="2">
    <source>
        <dbReference type="Proteomes" id="UP001381693"/>
    </source>
</evidence>
<accession>A0AAN8XJ41</accession>
<evidence type="ECO:0000313" key="1">
    <source>
        <dbReference type="EMBL" id="KAK7085485.1"/>
    </source>
</evidence>
<gene>
    <name evidence="1" type="ORF">SK128_017386</name>
</gene>
<proteinExistence type="predicted"/>
<keyword evidence="2" id="KW-1185">Reference proteome</keyword>
<comment type="caution">
    <text evidence="1">The sequence shown here is derived from an EMBL/GenBank/DDBJ whole genome shotgun (WGS) entry which is preliminary data.</text>
</comment>
<protein>
    <submittedName>
        <fullName evidence="1">Uncharacterized protein</fullName>
    </submittedName>
</protein>